<dbReference type="EMBL" id="JBEDUW010000004">
    <property type="protein sequence ID" value="KAK9932106.1"/>
    <property type="molecule type" value="Genomic_DNA"/>
</dbReference>
<evidence type="ECO:0000313" key="2">
    <source>
        <dbReference type="Proteomes" id="UP001457282"/>
    </source>
</evidence>
<dbReference type="Proteomes" id="UP001457282">
    <property type="component" value="Unassembled WGS sequence"/>
</dbReference>
<keyword evidence="2" id="KW-1185">Reference proteome</keyword>
<comment type="caution">
    <text evidence="1">The sequence shown here is derived from an EMBL/GenBank/DDBJ whole genome shotgun (WGS) entry which is preliminary data.</text>
</comment>
<gene>
    <name evidence="1" type="ORF">M0R45_019356</name>
</gene>
<protein>
    <submittedName>
        <fullName evidence="1">Uncharacterized protein</fullName>
    </submittedName>
</protein>
<dbReference type="AlphaFoldDB" id="A0AAW1X752"/>
<evidence type="ECO:0000313" key="1">
    <source>
        <dbReference type="EMBL" id="KAK9932106.1"/>
    </source>
</evidence>
<name>A0AAW1X752_RUBAR</name>
<reference evidence="1 2" key="1">
    <citation type="journal article" date="2023" name="G3 (Bethesda)">
        <title>A chromosome-length genome assembly and annotation of blackberry (Rubus argutus, cv. 'Hillquist').</title>
        <authorList>
            <person name="Bruna T."/>
            <person name="Aryal R."/>
            <person name="Dudchenko O."/>
            <person name="Sargent D.J."/>
            <person name="Mead D."/>
            <person name="Buti M."/>
            <person name="Cavallini A."/>
            <person name="Hytonen T."/>
            <person name="Andres J."/>
            <person name="Pham M."/>
            <person name="Weisz D."/>
            <person name="Mascagni F."/>
            <person name="Usai G."/>
            <person name="Natali L."/>
            <person name="Bassil N."/>
            <person name="Fernandez G.E."/>
            <person name="Lomsadze A."/>
            <person name="Armour M."/>
            <person name="Olukolu B."/>
            <person name="Poorten T."/>
            <person name="Britton C."/>
            <person name="Davik J."/>
            <person name="Ashrafi H."/>
            <person name="Aiden E.L."/>
            <person name="Borodovsky M."/>
            <person name="Worthington M."/>
        </authorList>
    </citation>
    <scope>NUCLEOTIDE SEQUENCE [LARGE SCALE GENOMIC DNA]</scope>
    <source>
        <strain evidence="1">PI 553951</strain>
    </source>
</reference>
<accession>A0AAW1X752</accession>
<sequence length="88" mass="9913">MVQAFFQMGGNETVQLQSIFRILGLPSNSERDLVPGVNHFQWSSFENIPRTPRRTLAAAVPRLVPEGVDLLEQCSLLFQSKGFLQKQP</sequence>
<organism evidence="1 2">
    <name type="scientific">Rubus argutus</name>
    <name type="common">Southern blackberry</name>
    <dbReference type="NCBI Taxonomy" id="59490"/>
    <lineage>
        <taxon>Eukaryota</taxon>
        <taxon>Viridiplantae</taxon>
        <taxon>Streptophyta</taxon>
        <taxon>Embryophyta</taxon>
        <taxon>Tracheophyta</taxon>
        <taxon>Spermatophyta</taxon>
        <taxon>Magnoliopsida</taxon>
        <taxon>eudicotyledons</taxon>
        <taxon>Gunneridae</taxon>
        <taxon>Pentapetalae</taxon>
        <taxon>rosids</taxon>
        <taxon>fabids</taxon>
        <taxon>Rosales</taxon>
        <taxon>Rosaceae</taxon>
        <taxon>Rosoideae</taxon>
        <taxon>Rosoideae incertae sedis</taxon>
        <taxon>Rubus</taxon>
    </lineage>
</organism>
<proteinExistence type="predicted"/>